<evidence type="ECO:0000313" key="3">
    <source>
        <dbReference type="EMBL" id="NMM47735.1"/>
    </source>
</evidence>
<dbReference type="Pfam" id="PF00072">
    <property type="entry name" value="Response_reg"/>
    <property type="match status" value="1"/>
</dbReference>
<accession>A0A848IWS8</accession>
<dbReference type="Gene3D" id="3.40.50.2300">
    <property type="match status" value="1"/>
</dbReference>
<organism evidence="3 4">
    <name type="scientific">Marinigracilibium pacificum</name>
    <dbReference type="NCBI Taxonomy" id="2729599"/>
    <lineage>
        <taxon>Bacteria</taxon>
        <taxon>Pseudomonadati</taxon>
        <taxon>Bacteroidota</taxon>
        <taxon>Cytophagia</taxon>
        <taxon>Cytophagales</taxon>
        <taxon>Flammeovirgaceae</taxon>
        <taxon>Marinigracilibium</taxon>
    </lineage>
</organism>
<feature type="modified residue" description="4-aspartylphosphate" evidence="1">
    <location>
        <position position="58"/>
    </location>
</feature>
<keyword evidence="4" id="KW-1185">Reference proteome</keyword>
<dbReference type="SMART" id="SM00448">
    <property type="entry name" value="REC"/>
    <property type="match status" value="1"/>
</dbReference>
<dbReference type="SMART" id="SM00850">
    <property type="entry name" value="LytTR"/>
    <property type="match status" value="1"/>
</dbReference>
<dbReference type="Proteomes" id="UP000559010">
    <property type="component" value="Unassembled WGS sequence"/>
</dbReference>
<dbReference type="GO" id="GO:0000156">
    <property type="term" value="F:phosphorelay response regulator activity"/>
    <property type="evidence" value="ECO:0007669"/>
    <property type="project" value="InterPro"/>
</dbReference>
<name>A0A848IWS8_9BACT</name>
<dbReference type="Pfam" id="PF04397">
    <property type="entry name" value="LytTR"/>
    <property type="match status" value="1"/>
</dbReference>
<dbReference type="InterPro" id="IPR046947">
    <property type="entry name" value="LytR-like"/>
</dbReference>
<dbReference type="InterPro" id="IPR007492">
    <property type="entry name" value="LytTR_DNA-bd_dom"/>
</dbReference>
<dbReference type="InterPro" id="IPR011006">
    <property type="entry name" value="CheY-like_superfamily"/>
</dbReference>
<dbReference type="PANTHER" id="PTHR37299">
    <property type="entry name" value="TRANSCRIPTIONAL REGULATOR-RELATED"/>
    <property type="match status" value="1"/>
</dbReference>
<reference evidence="3 4" key="1">
    <citation type="submission" date="2020-04" db="EMBL/GenBank/DDBJ databases">
        <title>Flammeovirgaceae bacterium KN852 isolated from deep sea.</title>
        <authorList>
            <person name="Zhang D.-C."/>
        </authorList>
    </citation>
    <scope>NUCLEOTIDE SEQUENCE [LARGE SCALE GENOMIC DNA]</scope>
    <source>
        <strain evidence="3 4">KN852</strain>
    </source>
</reference>
<dbReference type="GO" id="GO:0003677">
    <property type="term" value="F:DNA binding"/>
    <property type="evidence" value="ECO:0007669"/>
    <property type="project" value="InterPro"/>
</dbReference>
<keyword evidence="1" id="KW-0597">Phosphoprotein</keyword>
<evidence type="ECO:0000256" key="1">
    <source>
        <dbReference type="PROSITE-ProRule" id="PRU00169"/>
    </source>
</evidence>
<evidence type="ECO:0000313" key="4">
    <source>
        <dbReference type="Proteomes" id="UP000559010"/>
    </source>
</evidence>
<dbReference type="SUPFAM" id="SSF52172">
    <property type="entry name" value="CheY-like"/>
    <property type="match status" value="1"/>
</dbReference>
<dbReference type="EMBL" id="JABBNU010000003">
    <property type="protein sequence ID" value="NMM47735.1"/>
    <property type="molecule type" value="Genomic_DNA"/>
</dbReference>
<comment type="caution">
    <text evidence="3">The sequence shown here is derived from an EMBL/GenBank/DDBJ whole genome shotgun (WGS) entry which is preliminary data.</text>
</comment>
<dbReference type="PANTHER" id="PTHR37299:SF1">
    <property type="entry name" value="STAGE 0 SPORULATION PROTEIN A HOMOLOG"/>
    <property type="match status" value="1"/>
</dbReference>
<dbReference type="AlphaFoldDB" id="A0A848IWS8"/>
<proteinExistence type="predicted"/>
<protein>
    <submittedName>
        <fullName evidence="3">Response regulator transcription factor</fullName>
    </submittedName>
</protein>
<dbReference type="InterPro" id="IPR001789">
    <property type="entry name" value="Sig_transdc_resp-reg_receiver"/>
</dbReference>
<feature type="domain" description="Response regulatory" evidence="2">
    <location>
        <begin position="7"/>
        <end position="118"/>
    </location>
</feature>
<sequence>MDQNQISCIAVDDEPSALRIIEAFAKKVSSVKLKASFKNPVDALTYLQSNSVQLMFLDINMPDLSGIEFMKSLKTPPLIILTTAYEEYALESYEYQVIDYLLKPIAFPRFLKAINKASEQLYLNTKNTSFEGGSIILKDAGTLYNFKEQAILYLESMGNYLKVMTDSGPITIKSGLQEFITSHQLHNIYRVHKSFAVNIDHISKITNYQLFINEKEIPIGRKFKDDIRRIFIKK</sequence>
<evidence type="ECO:0000259" key="2">
    <source>
        <dbReference type="PROSITE" id="PS50110"/>
    </source>
</evidence>
<dbReference type="Gene3D" id="2.40.50.1020">
    <property type="entry name" value="LytTr DNA-binding domain"/>
    <property type="match status" value="1"/>
</dbReference>
<gene>
    <name evidence="3" type="ORF">HH304_04935</name>
</gene>
<dbReference type="RefSeq" id="WP_169678559.1">
    <property type="nucleotide sequence ID" value="NZ_JABBNU010000003.1"/>
</dbReference>
<dbReference type="PROSITE" id="PS50110">
    <property type="entry name" value="RESPONSE_REGULATORY"/>
    <property type="match status" value="1"/>
</dbReference>